<sequence>MLATHLELPGLIAAGENEQTEFKRSFDREAVETLSAFANTSGGNLLIGVDDNGTIKGVDIGKETLQNWNNTIKQACSPSILPESSIISYEGKKVALLFIPEYPVKPVSCKGRYFKRVNNANHRMSITEIADLHLKTFNTSWDHYPDPRHTLAEISLDKVNEFITLTNKNRSLPLDDPPLTVLRKYELLQGHDQITNACYLLFADAKTMQTAVDLGRFSRETIIKDSLTIRSDIFSSANKALEFLQKHINKGYIISGAAQRTERWDYPMDALREIVINMIVHRDYTHASESVIKIFDDHIQFYNPGKLLRTC</sequence>
<reference evidence="2" key="2">
    <citation type="submission" date="2024-06" db="EMBL/GenBank/DDBJ databases">
        <authorList>
            <person name="Plum-Jensen L.E."/>
            <person name="Schramm A."/>
            <person name="Marshall I.P.G."/>
        </authorList>
    </citation>
    <scope>NUCLEOTIDE SEQUENCE</scope>
    <source>
        <strain evidence="2">Rat1</strain>
    </source>
</reference>
<dbReference type="EMBL" id="CP159373">
    <property type="protein sequence ID" value="XCN74222.1"/>
    <property type="molecule type" value="Genomic_DNA"/>
</dbReference>
<evidence type="ECO:0000259" key="1">
    <source>
        <dbReference type="Pfam" id="PF04326"/>
    </source>
</evidence>
<proteinExistence type="predicted"/>
<organism evidence="2">
    <name type="scientific">Candidatus Electrothrix aestuarii</name>
    <dbReference type="NCBI Taxonomy" id="3062594"/>
    <lineage>
        <taxon>Bacteria</taxon>
        <taxon>Pseudomonadati</taxon>
        <taxon>Thermodesulfobacteriota</taxon>
        <taxon>Desulfobulbia</taxon>
        <taxon>Desulfobulbales</taxon>
        <taxon>Desulfobulbaceae</taxon>
        <taxon>Candidatus Electrothrix</taxon>
    </lineage>
</organism>
<reference evidence="2" key="1">
    <citation type="journal article" date="2024" name="Syst. Appl. Microbiol.">
        <title>First single-strain enrichments of Electrothrix cable bacteria, description of E. aestuarii sp. nov. and E. rattekaaiensis sp. nov., and proposal of a cable bacteria taxonomy following the rules of the SeqCode.</title>
        <authorList>
            <person name="Plum-Jensen L.E."/>
            <person name="Schramm A."/>
            <person name="Marshall I.P.G."/>
        </authorList>
    </citation>
    <scope>NUCLEOTIDE SEQUENCE</scope>
    <source>
        <strain evidence="2">Rat1</strain>
    </source>
</reference>
<gene>
    <name evidence="2" type="ORF">Q3M24_05595</name>
</gene>
<name>A0AAU8LZA3_9BACT</name>
<evidence type="ECO:0000313" key="2">
    <source>
        <dbReference type="EMBL" id="XCN74222.1"/>
    </source>
</evidence>
<feature type="domain" description="Schlafen AlbA-2" evidence="1">
    <location>
        <begin position="16"/>
        <end position="124"/>
    </location>
</feature>
<dbReference type="InterPro" id="IPR038475">
    <property type="entry name" value="RecG_C_sf"/>
</dbReference>
<dbReference type="Gene3D" id="3.30.565.60">
    <property type="match status" value="1"/>
</dbReference>
<dbReference type="Gene3D" id="3.30.950.30">
    <property type="entry name" value="Schlafen, AAA domain"/>
    <property type="match status" value="1"/>
</dbReference>
<dbReference type="InterPro" id="IPR007421">
    <property type="entry name" value="Schlafen_AlbA_2_dom"/>
</dbReference>
<dbReference type="Pfam" id="PF04326">
    <property type="entry name" value="SLFN_AlbA_2"/>
    <property type="match status" value="1"/>
</dbReference>
<accession>A0AAU8LZA3</accession>
<dbReference type="PANTHER" id="PTHR30595">
    <property type="entry name" value="GLPR-RELATED TRANSCRIPTIONAL REPRESSOR"/>
    <property type="match status" value="1"/>
</dbReference>
<dbReference type="InterPro" id="IPR038461">
    <property type="entry name" value="Schlafen_AlbA_2_dom_sf"/>
</dbReference>
<dbReference type="PANTHER" id="PTHR30595:SF6">
    <property type="entry name" value="SCHLAFEN ALBA-2 DOMAIN-CONTAINING PROTEIN"/>
    <property type="match status" value="1"/>
</dbReference>
<dbReference type="AlphaFoldDB" id="A0AAU8LZA3"/>
<dbReference type="KEGG" id="eaj:Q3M24_05595"/>
<protein>
    <submittedName>
        <fullName evidence="2">RNA-binding domain-containing protein</fullName>
    </submittedName>
</protein>